<feature type="domain" description="LamG-like jellyroll fold" evidence="7">
    <location>
        <begin position="115"/>
        <end position="253"/>
    </location>
</feature>
<dbReference type="InterPro" id="IPR006558">
    <property type="entry name" value="LamG-like"/>
</dbReference>
<dbReference type="Proteomes" id="UP000176725">
    <property type="component" value="Unassembled WGS sequence"/>
</dbReference>
<dbReference type="GO" id="GO:0046872">
    <property type="term" value="F:metal ion binding"/>
    <property type="evidence" value="ECO:0007669"/>
    <property type="project" value="UniProtKB-KW"/>
</dbReference>
<feature type="domain" description="LamG-like jellyroll fold" evidence="7">
    <location>
        <begin position="1203"/>
        <end position="1341"/>
    </location>
</feature>
<dbReference type="SMART" id="SM00282">
    <property type="entry name" value="LamG"/>
    <property type="match status" value="2"/>
</dbReference>
<dbReference type="InterPro" id="IPR013320">
    <property type="entry name" value="ConA-like_dom_sf"/>
</dbReference>
<sequence>MISRIRHIRLIRWLTATRRRKALSVLLVILVLLTSLRLFFFPVKEVQAADIYIGFDEGYGASASDTNSTVTAGTITNAVWKTEDLCKFGKCLYFDGTGDYVSYSDSASLDMAASDTVTVELWFRTPDITSGTRTLISKEEATGADGGYKITMNSSGQIVFGIDNNNTSFPSDSVTSASAYDDNKWHHLAAVKNGTSSITLYINAISVGTDASLAGTDASNDDNFYIGIYNAASDGWSGFIDEVKVLRTARTATEIKADYVGETPSRGTSASFGPDQSYLSDGLVGYWKLDETSGNATDSSGNGITLTNNGTTTFVGAKFGRGSEHVPASTQYFSTATTIQGAKSVSFWVNPDSTTNYYLSLHSGAHVTSSSGILSATGFTNPKIYVNGVESSTIAQDTWQLVTVSSSQAITANQIYIGRQGSNYFDGTMDEVRVYNRVLQPVEVERLYNWAQGPVSYWKLDENTGTAANDSGEKDNTGTLTGGPVWAPGKIGSGLSTIATSYVNVPDPGDGSLDFAGTDDFTLEAWVKSDNAATSQLIIWKDLAGTTPGYRMRFTSTGKLGCDLSDSAAGTDTFGSNATIADGNWHFVTCVYNGSAATPTISHYIDGVFDKVTNQTHTGDHSNATAFHISDNSNGIIGQVDNVLVYRYARTSAQIIEDMNAGHPAPGSPVGSAVAHWKFDEGYGTTVNDSSGNTNSLTQLTQRWTNSGKYGKAWDGNGNVWLSRADDSDFDFTASQDFSISLWFKSDSTTNPSAGNEYLIDKETGTGYAIYATQTNGYITFGIDSDGTWTPADTAGNTTDYYDNTWHHAVAVKTGTSKIELFIDGQLVGFDANLAATGDLSNSDVIVVGAQDASAGGTDEFIGDIDEVQIFRSALTSDQVRVLYNQSSSAVWGATSTDSSSNATWSSSNEYCTPGQSSACTAPIAHYKFDENTGTTDVNDSSGNSNIGTMNGSMTNSDWVPGKFGSALDFDGSDDYISLGTPSSLNTQYITIEAWVDLNNPGDGVSHEFYNRMNSSNAGTTLLRKRNSDNKYVFQIRLDGTESTVRVIASNTAATSGWHHVAGTYDGSILKMYVDGVLQTDTLTISGTIDIDTLNSIDLARHPTPTNYLGGKLDDVRIYNYARTQPQISWEYNRGAPQGWWKMDENTGSTTNDSSGNAYHSQTFNGNTTWTTGKRNTGLTFDGTDDNVRITEGSGIDLGETTHSYSVSAWFKTTTNYTTNSGTIVAKAAGIGVYPFNLEVNTSEQPCILMNDGAARTLCGTSTVNDGNWHLIVGVRDVLEDVVTLYIDGLRVRYQTDPTTASMVNNDDLSFGNAGAGGYLNNDFNGQIDDVKIFNYDLSAQQVRNVYNEGALRFGPNEGSP</sequence>
<feature type="domain" description="LamG-like jellyroll fold" evidence="7">
    <location>
        <begin position="988"/>
        <end position="1126"/>
    </location>
</feature>
<feature type="domain" description="LamG-like jellyroll fold" evidence="7">
    <location>
        <begin position="519"/>
        <end position="653"/>
    </location>
</feature>
<evidence type="ECO:0000259" key="7">
    <source>
        <dbReference type="SMART" id="SM00560"/>
    </source>
</evidence>
<dbReference type="InterPro" id="IPR001791">
    <property type="entry name" value="Laminin_G"/>
</dbReference>
<feature type="domain" description="Laminin G" evidence="6">
    <location>
        <begin position="1203"/>
        <end position="1336"/>
    </location>
</feature>
<comment type="caution">
    <text evidence="8">The sequence shown here is derived from an EMBL/GenBank/DDBJ whole genome shotgun (WGS) entry which is preliminary data.</text>
</comment>
<dbReference type="SMART" id="SM00560">
    <property type="entry name" value="LamGL"/>
    <property type="match status" value="5"/>
</dbReference>
<reference evidence="8 9" key="1">
    <citation type="journal article" date="2016" name="Nat. Commun.">
        <title>Thousands of microbial genomes shed light on interconnected biogeochemical processes in an aquifer system.</title>
        <authorList>
            <person name="Anantharaman K."/>
            <person name="Brown C.T."/>
            <person name="Hug L.A."/>
            <person name="Sharon I."/>
            <person name="Castelle C.J."/>
            <person name="Probst A.J."/>
            <person name="Thomas B.C."/>
            <person name="Singh A."/>
            <person name="Wilkins M.J."/>
            <person name="Karaoz U."/>
            <person name="Brodie E.L."/>
            <person name="Williams K.H."/>
            <person name="Hubbard S.S."/>
            <person name="Banfield J.F."/>
        </authorList>
    </citation>
    <scope>NUCLEOTIDE SEQUENCE [LARGE SCALE GENOMIC DNA]</scope>
</reference>
<evidence type="ECO:0000256" key="5">
    <source>
        <dbReference type="ARBA" id="ARBA00023157"/>
    </source>
</evidence>
<evidence type="ECO:0000256" key="2">
    <source>
        <dbReference type="ARBA" id="ARBA00022723"/>
    </source>
</evidence>
<protein>
    <recommendedName>
        <fullName evidence="10">Laminin G domain-containing protein</fullName>
    </recommendedName>
</protein>
<keyword evidence="3" id="KW-0732">Signal</keyword>
<dbReference type="Gene3D" id="2.60.120.200">
    <property type="match status" value="7"/>
</dbReference>
<evidence type="ECO:0000256" key="1">
    <source>
        <dbReference type="ARBA" id="ARBA00001913"/>
    </source>
</evidence>
<name>A0A1F8BM97_9BACT</name>
<evidence type="ECO:0008006" key="10">
    <source>
        <dbReference type="Google" id="ProtNLM"/>
    </source>
</evidence>
<proteinExistence type="predicted"/>
<evidence type="ECO:0000259" key="6">
    <source>
        <dbReference type="SMART" id="SM00282"/>
    </source>
</evidence>
<comment type="cofactor">
    <cofactor evidence="1">
        <name>Ca(2+)</name>
        <dbReference type="ChEBI" id="CHEBI:29108"/>
    </cofactor>
</comment>
<evidence type="ECO:0000313" key="8">
    <source>
        <dbReference type="EMBL" id="OGM64398.1"/>
    </source>
</evidence>
<evidence type="ECO:0000256" key="3">
    <source>
        <dbReference type="ARBA" id="ARBA00022729"/>
    </source>
</evidence>
<evidence type="ECO:0000313" key="9">
    <source>
        <dbReference type="Proteomes" id="UP000176725"/>
    </source>
</evidence>
<dbReference type="SUPFAM" id="SSF49899">
    <property type="entry name" value="Concanavalin A-like lectins/glucanases"/>
    <property type="match status" value="6"/>
</dbReference>
<feature type="domain" description="LamG-like jellyroll fold" evidence="7">
    <location>
        <begin position="736"/>
        <end position="878"/>
    </location>
</feature>
<gene>
    <name evidence="8" type="ORF">A2893_00835</name>
</gene>
<dbReference type="EMBL" id="MGHH01000010">
    <property type="protein sequence ID" value="OGM64398.1"/>
    <property type="molecule type" value="Genomic_DNA"/>
</dbReference>
<evidence type="ECO:0000256" key="4">
    <source>
        <dbReference type="ARBA" id="ARBA00022837"/>
    </source>
</evidence>
<organism evidence="8 9">
    <name type="scientific">Candidatus Woesebacteria bacterium RIFCSPLOWO2_01_FULL_39_25</name>
    <dbReference type="NCBI Taxonomy" id="1802521"/>
    <lineage>
        <taxon>Bacteria</taxon>
        <taxon>Candidatus Woeseibacteriota</taxon>
    </lineage>
</organism>
<dbReference type="STRING" id="1802521.A2893_00835"/>
<keyword evidence="4" id="KW-0106">Calcium</keyword>
<feature type="domain" description="Laminin G" evidence="6">
    <location>
        <begin position="115"/>
        <end position="248"/>
    </location>
</feature>
<dbReference type="PANTHER" id="PTHR19277:SF125">
    <property type="entry name" value="B6"/>
    <property type="match status" value="1"/>
</dbReference>
<dbReference type="InterPro" id="IPR051360">
    <property type="entry name" value="Neuronal_Pentraxin_Related"/>
</dbReference>
<dbReference type="PANTHER" id="PTHR19277">
    <property type="entry name" value="PENTRAXIN"/>
    <property type="match status" value="1"/>
</dbReference>
<keyword evidence="2" id="KW-0479">Metal-binding</keyword>
<dbReference type="Pfam" id="PF13385">
    <property type="entry name" value="Laminin_G_3"/>
    <property type="match status" value="6"/>
</dbReference>
<keyword evidence="5" id="KW-1015">Disulfide bond</keyword>
<accession>A0A1F8BM97</accession>